<evidence type="ECO:0000256" key="1">
    <source>
        <dbReference type="ARBA" id="ARBA00004479"/>
    </source>
</evidence>
<evidence type="ECO:0000256" key="2">
    <source>
        <dbReference type="ARBA" id="ARBA00022692"/>
    </source>
</evidence>
<protein>
    <recommendedName>
        <fullName evidence="11">Ig-like domain-containing protein</fullName>
    </recommendedName>
</protein>
<evidence type="ECO:0000256" key="6">
    <source>
        <dbReference type="ARBA" id="ARBA00023157"/>
    </source>
</evidence>
<reference evidence="12 13" key="1">
    <citation type="submission" date="2020-02" db="EMBL/GenBank/DDBJ databases">
        <title>Esox lucius (northern pike) genome, fEsoLuc1, primary haplotype.</title>
        <authorList>
            <person name="Myers G."/>
            <person name="Karagic N."/>
            <person name="Meyer A."/>
            <person name="Pippel M."/>
            <person name="Reichard M."/>
            <person name="Winkler S."/>
            <person name="Tracey A."/>
            <person name="Sims Y."/>
            <person name="Howe K."/>
            <person name="Rhie A."/>
            <person name="Formenti G."/>
            <person name="Durbin R."/>
            <person name="Fedrigo O."/>
            <person name="Jarvis E.D."/>
        </authorList>
    </citation>
    <scope>NUCLEOTIDE SEQUENCE [LARGE SCALE GENOMIC DNA]</scope>
</reference>
<reference evidence="12" key="3">
    <citation type="submission" date="2025-09" db="UniProtKB">
        <authorList>
            <consortium name="Ensembl"/>
        </authorList>
    </citation>
    <scope>IDENTIFICATION</scope>
</reference>
<dbReference type="Pfam" id="PF07686">
    <property type="entry name" value="V-set"/>
    <property type="match status" value="1"/>
</dbReference>
<evidence type="ECO:0000313" key="12">
    <source>
        <dbReference type="Ensembl" id="ENSELUP00000081031.1"/>
    </source>
</evidence>
<dbReference type="InterPro" id="IPR000920">
    <property type="entry name" value="Myelin_P0-rel"/>
</dbReference>
<evidence type="ECO:0000313" key="13">
    <source>
        <dbReference type="Proteomes" id="UP000265140"/>
    </source>
</evidence>
<dbReference type="PRINTS" id="PR00213">
    <property type="entry name" value="MYELINP0"/>
</dbReference>
<dbReference type="PANTHER" id="PTHR13869:SF20">
    <property type="entry name" value="MYELIN PROTEIN ZERO-LIKE PROTEIN 3"/>
    <property type="match status" value="1"/>
</dbReference>
<keyword evidence="2 10" id="KW-0812">Transmembrane</keyword>
<comment type="subcellular location">
    <subcellularLocation>
        <location evidence="1">Membrane</location>
        <topology evidence="1">Single-pass type I membrane protein</topology>
    </subcellularLocation>
</comment>
<evidence type="ECO:0000256" key="4">
    <source>
        <dbReference type="ARBA" id="ARBA00022989"/>
    </source>
</evidence>
<dbReference type="Gene3D" id="2.60.40.10">
    <property type="entry name" value="Immunoglobulins"/>
    <property type="match status" value="1"/>
</dbReference>
<evidence type="ECO:0000256" key="10">
    <source>
        <dbReference type="SAM" id="Phobius"/>
    </source>
</evidence>
<accession>A0AAY5JXB6</accession>
<dbReference type="SMART" id="SM00406">
    <property type="entry name" value="IGv"/>
    <property type="match status" value="1"/>
</dbReference>
<proteinExistence type="predicted"/>
<dbReference type="PROSITE" id="PS50835">
    <property type="entry name" value="IG_LIKE"/>
    <property type="match status" value="1"/>
</dbReference>
<keyword evidence="6" id="KW-1015">Disulfide bond</keyword>
<dbReference type="InterPro" id="IPR007110">
    <property type="entry name" value="Ig-like_dom"/>
</dbReference>
<reference evidence="12" key="2">
    <citation type="submission" date="2025-08" db="UniProtKB">
        <authorList>
            <consortium name="Ensembl"/>
        </authorList>
    </citation>
    <scope>IDENTIFICATION</scope>
</reference>
<feature type="region of interest" description="Disordered" evidence="9">
    <location>
        <begin position="37"/>
        <end position="77"/>
    </location>
</feature>
<keyword evidence="7" id="KW-0325">Glycoprotein</keyword>
<evidence type="ECO:0000256" key="9">
    <source>
        <dbReference type="SAM" id="MobiDB-lite"/>
    </source>
</evidence>
<keyword evidence="5 10" id="KW-0472">Membrane</keyword>
<feature type="transmembrane region" description="Helical" evidence="10">
    <location>
        <begin position="205"/>
        <end position="225"/>
    </location>
</feature>
<dbReference type="Ensembl" id="ENSELUT00000105332.1">
    <property type="protein sequence ID" value="ENSELUP00000081031.1"/>
    <property type="gene ID" value="ENSELUG00000043152.1"/>
</dbReference>
<name>A0AAY5JXB6_ESOLU</name>
<dbReference type="InterPro" id="IPR036179">
    <property type="entry name" value="Ig-like_dom_sf"/>
</dbReference>
<keyword evidence="3" id="KW-0732">Signal</keyword>
<keyword evidence="13" id="KW-1185">Reference proteome</keyword>
<organism evidence="12 13">
    <name type="scientific">Esox lucius</name>
    <name type="common">Northern pike</name>
    <dbReference type="NCBI Taxonomy" id="8010"/>
    <lineage>
        <taxon>Eukaryota</taxon>
        <taxon>Metazoa</taxon>
        <taxon>Chordata</taxon>
        <taxon>Craniata</taxon>
        <taxon>Vertebrata</taxon>
        <taxon>Euteleostomi</taxon>
        <taxon>Actinopterygii</taxon>
        <taxon>Neopterygii</taxon>
        <taxon>Teleostei</taxon>
        <taxon>Protacanthopterygii</taxon>
        <taxon>Esociformes</taxon>
        <taxon>Esocidae</taxon>
        <taxon>Esox</taxon>
    </lineage>
</organism>
<dbReference type="InterPro" id="IPR013106">
    <property type="entry name" value="Ig_V-set"/>
</dbReference>
<evidence type="ECO:0000256" key="7">
    <source>
        <dbReference type="ARBA" id="ARBA00023180"/>
    </source>
</evidence>
<keyword evidence="4 10" id="KW-1133">Transmembrane helix</keyword>
<dbReference type="Proteomes" id="UP000265140">
    <property type="component" value="Chromosome 1"/>
</dbReference>
<evidence type="ECO:0000256" key="3">
    <source>
        <dbReference type="ARBA" id="ARBA00022729"/>
    </source>
</evidence>
<dbReference type="GeneTree" id="ENSGT01030000234556"/>
<evidence type="ECO:0000259" key="11">
    <source>
        <dbReference type="PROSITE" id="PS50835"/>
    </source>
</evidence>
<keyword evidence="8" id="KW-0393">Immunoglobulin domain</keyword>
<dbReference type="AlphaFoldDB" id="A0AAY5JXB6"/>
<dbReference type="GO" id="GO:0005886">
    <property type="term" value="C:plasma membrane"/>
    <property type="evidence" value="ECO:0007669"/>
    <property type="project" value="TreeGrafter"/>
</dbReference>
<feature type="domain" description="Ig-like" evidence="11">
    <location>
        <begin position="73"/>
        <end position="192"/>
    </location>
</feature>
<dbReference type="PANTHER" id="PTHR13869">
    <property type="entry name" value="MYELIN P0 RELATED"/>
    <property type="match status" value="1"/>
</dbReference>
<dbReference type="SMART" id="SM00409">
    <property type="entry name" value="IG"/>
    <property type="match status" value="1"/>
</dbReference>
<dbReference type="SUPFAM" id="SSF48726">
    <property type="entry name" value="Immunoglobulin"/>
    <property type="match status" value="1"/>
</dbReference>
<dbReference type="InterPro" id="IPR003599">
    <property type="entry name" value="Ig_sub"/>
</dbReference>
<evidence type="ECO:0000256" key="8">
    <source>
        <dbReference type="ARBA" id="ARBA00023319"/>
    </source>
</evidence>
<evidence type="ECO:0000256" key="5">
    <source>
        <dbReference type="ARBA" id="ARBA00023136"/>
    </source>
</evidence>
<sequence length="297" mass="32261">MLWSQQLEGGVISWSGSGKQNIIPDTECLVSRTRMNRRIPPDDHANGVSLKGATGGVRQHSRLQRPNRGVPCPVSSITVTSPPEVHAVRGDDVTLTCTFASSSHATSRMSVDWSYRHLTDGPTQTFFHFSSLAFPPQEGQFVGRVRWSGSPARGVATIQLLNASLSDNGTYFCSVRNPPDVHGSPTSQTVLTVTPKVPAVRFSDVAVLLAFILLPSAVIALVLLGRMCCPVEDENQAKGYRSPIEVTPGEESDLRNAHDKKSTTCCDLHMLDSDYDEDYYIEKEGPTKGGAMAESQC</sequence>
<dbReference type="InterPro" id="IPR013783">
    <property type="entry name" value="Ig-like_fold"/>
</dbReference>